<protein>
    <submittedName>
        <fullName evidence="1">Uncharacterized protein</fullName>
    </submittedName>
</protein>
<sequence length="46" mass="4865">MSVLDLNALNEQPKVERILALAENQCSAGKAGRGRACRLGAGKPAW</sequence>
<name>A0A4U9ILX0_9ENTR</name>
<dbReference type="AlphaFoldDB" id="A0A4U9ILX0"/>
<gene>
    <name evidence="1" type="ORF">NCTC13032_05864</name>
</gene>
<proteinExistence type="predicted"/>
<reference evidence="1 2" key="1">
    <citation type="submission" date="2019-05" db="EMBL/GenBank/DDBJ databases">
        <authorList>
            <consortium name="Pathogen Informatics"/>
        </authorList>
    </citation>
    <scope>NUCLEOTIDE SEQUENCE [LARGE SCALE GENOMIC DNA]</scope>
    <source>
        <strain evidence="1 2">NCTC13032</strain>
    </source>
</reference>
<evidence type="ECO:0000313" key="1">
    <source>
        <dbReference type="EMBL" id="VTP76779.1"/>
    </source>
</evidence>
<dbReference type="EMBL" id="LR590464">
    <property type="protein sequence ID" value="VTP76779.1"/>
    <property type="molecule type" value="Genomic_DNA"/>
</dbReference>
<evidence type="ECO:0000313" key="2">
    <source>
        <dbReference type="Proteomes" id="UP000310719"/>
    </source>
</evidence>
<accession>A0A4U9ILX0</accession>
<organism evidence="1 2">
    <name type="scientific">Leclercia adecarboxylata</name>
    <dbReference type="NCBI Taxonomy" id="83655"/>
    <lineage>
        <taxon>Bacteria</taxon>
        <taxon>Pseudomonadati</taxon>
        <taxon>Pseudomonadota</taxon>
        <taxon>Gammaproteobacteria</taxon>
        <taxon>Enterobacterales</taxon>
        <taxon>Enterobacteriaceae</taxon>
        <taxon>Leclercia</taxon>
    </lineage>
</organism>
<dbReference type="Proteomes" id="UP000310719">
    <property type="component" value="Chromosome"/>
</dbReference>